<comment type="caution">
    <text evidence="1">The sequence shown here is derived from an EMBL/GenBank/DDBJ whole genome shotgun (WGS) entry which is preliminary data.</text>
</comment>
<evidence type="ECO:0000313" key="1">
    <source>
        <dbReference type="EMBL" id="TMO65341.1"/>
    </source>
</evidence>
<evidence type="ECO:0008006" key="5">
    <source>
        <dbReference type="Google" id="ProtNLM"/>
    </source>
</evidence>
<dbReference type="EMBL" id="PNBX01000092">
    <property type="protein sequence ID" value="TMO65341.1"/>
    <property type="molecule type" value="Genomic_DNA"/>
</dbReference>
<dbReference type="SUPFAM" id="SSF53850">
    <property type="entry name" value="Periplasmic binding protein-like II"/>
    <property type="match status" value="1"/>
</dbReference>
<organism evidence="1 4">
    <name type="scientific">Pseudoalteromonas aurantia</name>
    <dbReference type="NCBI Taxonomy" id="43654"/>
    <lineage>
        <taxon>Bacteria</taxon>
        <taxon>Pseudomonadati</taxon>
        <taxon>Pseudomonadota</taxon>
        <taxon>Gammaproteobacteria</taxon>
        <taxon>Alteromonadales</taxon>
        <taxon>Pseudoalteromonadaceae</taxon>
        <taxon>Pseudoalteromonas</taxon>
    </lineage>
</organism>
<dbReference type="Proteomes" id="UP000307217">
    <property type="component" value="Unassembled WGS sequence"/>
</dbReference>
<dbReference type="EMBL" id="PNBW01000037">
    <property type="protein sequence ID" value="TMO75411.1"/>
    <property type="molecule type" value="Genomic_DNA"/>
</dbReference>
<evidence type="ECO:0000313" key="2">
    <source>
        <dbReference type="EMBL" id="TMO75411.1"/>
    </source>
</evidence>
<keyword evidence="3" id="KW-1185">Reference proteome</keyword>
<reference evidence="3 4" key="2">
    <citation type="submission" date="2019-06" db="EMBL/GenBank/DDBJ databases">
        <title>Co-occurence of chitin degradation, pigmentation and bioactivity in marine Pseudoalteromonas.</title>
        <authorList>
            <person name="Sonnenschein E.C."/>
            <person name="Bech P.K."/>
        </authorList>
    </citation>
    <scope>NUCLEOTIDE SEQUENCE [LARGE SCALE GENOMIC DNA]</scope>
    <source>
        <strain evidence="4">S3790</strain>
        <strain evidence="3">S3895</strain>
    </source>
</reference>
<gene>
    <name evidence="1" type="ORF">CWC19_17710</name>
    <name evidence="2" type="ORF">CWC20_08105</name>
</gene>
<name>A0A5S3V4W0_9GAMM</name>
<dbReference type="OrthoDB" id="5764299at2"/>
<dbReference type="RefSeq" id="WP_138593087.1">
    <property type="nucleotide sequence ID" value="NZ_PNBW01000037.1"/>
</dbReference>
<sequence length="284" mass="32962">MINRIRYRAVILLLGLFCNISMAESLRIYIDDEKDLLVFTGKVEPINIAGATNNMLLNAIGEYPIEFVPSSYKRALRIMSQQPHPTCLFNKVKTPIREANFLFSLPINLYLSRRLYIHSHVAPLEEALLDKQGNVKSLPLLLDVHKNKLIVIAGDFSYGPFLDEQLAQVNSENKVLIEGSNHYETVYRMFNLRRVDFLVAYPAEMYRHVKIDKATYQSYRIANSPEYILGHVMCNDTKMTRAFITKVNDVMVKLYKQEPFIEAHLNYLPEEEHSITRRYIDTLK</sequence>
<reference evidence="1" key="3">
    <citation type="submission" date="2019-09" db="EMBL/GenBank/DDBJ databases">
        <title>Co-occurence of chitin degradation, pigmentation and bioactivity in marine Pseudoalteromonas.</title>
        <authorList>
            <person name="Sonnenschein E.C."/>
            <person name="Bech P.K."/>
        </authorList>
    </citation>
    <scope>NUCLEOTIDE SEQUENCE</scope>
    <source>
        <strain evidence="1">S3790</strain>
        <strain evidence="2">S3895</strain>
    </source>
</reference>
<accession>A0A5S3V4W0</accession>
<proteinExistence type="predicted"/>
<dbReference type="Proteomes" id="UP000307164">
    <property type="component" value="Unassembled WGS sequence"/>
</dbReference>
<reference evidence="1 4" key="1">
    <citation type="submission" date="2018-01" db="EMBL/GenBank/DDBJ databases">
        <authorList>
            <person name="Paulsen S."/>
            <person name="Gram L.K."/>
        </authorList>
    </citation>
    <scope>NUCLEOTIDE SEQUENCE [LARGE SCALE GENOMIC DNA]</scope>
    <source>
        <strain evidence="1 4">S3790</strain>
        <strain evidence="2">S3895</strain>
    </source>
</reference>
<protein>
    <recommendedName>
        <fullName evidence="5">Solute-binding protein family 3/N-terminal domain-containing protein</fullName>
    </recommendedName>
</protein>
<evidence type="ECO:0000313" key="4">
    <source>
        <dbReference type="Proteomes" id="UP000307217"/>
    </source>
</evidence>
<evidence type="ECO:0000313" key="3">
    <source>
        <dbReference type="Proteomes" id="UP000307164"/>
    </source>
</evidence>
<dbReference type="AlphaFoldDB" id="A0A5S3V4W0"/>